<sequence>MRLKQSIFCSCSINNGKACDIQNKQNMKKMCKVVSTQSSAKPGCILLLSSINAASCADSVLLIHAFNECLLFSKNDVSDTMDTSENLLIEKANINCYYLVLFEKEKDSLTRLRMWLVNIAVVDFEGLGENEDALPMKDSLGLANGKNVNEDSFSKLQLTTNQIYDDLVVLPAGVSVSSPFFFFSFFFFSFTYFLKLLCSKRIMICYC</sequence>
<keyword evidence="1" id="KW-0472">Membrane</keyword>
<organism evidence="4">
    <name type="scientific">Onchocerca flexuosa</name>
    <dbReference type="NCBI Taxonomy" id="387005"/>
    <lineage>
        <taxon>Eukaryota</taxon>
        <taxon>Metazoa</taxon>
        <taxon>Ecdysozoa</taxon>
        <taxon>Nematoda</taxon>
        <taxon>Chromadorea</taxon>
        <taxon>Rhabditida</taxon>
        <taxon>Spirurina</taxon>
        <taxon>Spiruromorpha</taxon>
        <taxon>Filarioidea</taxon>
        <taxon>Onchocercidae</taxon>
        <taxon>Onchocerca</taxon>
    </lineage>
</organism>
<reference evidence="2 3" key="2">
    <citation type="submission" date="2018-11" db="EMBL/GenBank/DDBJ databases">
        <authorList>
            <consortium name="Pathogen Informatics"/>
        </authorList>
    </citation>
    <scope>NUCLEOTIDE SEQUENCE [LARGE SCALE GENOMIC DNA]</scope>
</reference>
<evidence type="ECO:0000313" key="3">
    <source>
        <dbReference type="Proteomes" id="UP000267606"/>
    </source>
</evidence>
<dbReference type="STRING" id="387005.A0A183HQ36"/>
<gene>
    <name evidence="2" type="ORF">OFLC_LOCUS9597</name>
</gene>
<dbReference type="AlphaFoldDB" id="A0A183HQ36"/>
<protein>
    <submittedName>
        <fullName evidence="2 4">Uncharacterized protein</fullName>
    </submittedName>
</protein>
<evidence type="ECO:0000313" key="2">
    <source>
        <dbReference type="EMBL" id="VDO61788.1"/>
    </source>
</evidence>
<dbReference type="EMBL" id="UZAJ01011940">
    <property type="protein sequence ID" value="VDO61788.1"/>
    <property type="molecule type" value="Genomic_DNA"/>
</dbReference>
<proteinExistence type="predicted"/>
<keyword evidence="3" id="KW-1185">Reference proteome</keyword>
<evidence type="ECO:0000313" key="4">
    <source>
        <dbReference type="WBParaSite" id="OFLC_0000959701-mRNA-1"/>
    </source>
</evidence>
<evidence type="ECO:0000256" key="1">
    <source>
        <dbReference type="SAM" id="Phobius"/>
    </source>
</evidence>
<name>A0A183HQ36_9BILA</name>
<keyword evidence="1" id="KW-1133">Transmembrane helix</keyword>
<keyword evidence="1" id="KW-0812">Transmembrane</keyword>
<dbReference type="WBParaSite" id="OFLC_0000959701-mRNA-1">
    <property type="protein sequence ID" value="OFLC_0000959701-mRNA-1"/>
    <property type="gene ID" value="OFLC_0000959701"/>
</dbReference>
<feature type="transmembrane region" description="Helical" evidence="1">
    <location>
        <begin position="167"/>
        <end position="194"/>
    </location>
</feature>
<dbReference type="Proteomes" id="UP000267606">
    <property type="component" value="Unassembled WGS sequence"/>
</dbReference>
<reference evidence="4" key="1">
    <citation type="submission" date="2016-06" db="UniProtKB">
        <authorList>
            <consortium name="WormBaseParasite"/>
        </authorList>
    </citation>
    <scope>IDENTIFICATION</scope>
</reference>
<accession>A0A183HQ36</accession>